<comment type="subcellular location">
    <subcellularLocation>
        <location evidence="1">Nucleus</location>
    </subcellularLocation>
</comment>
<dbReference type="SUPFAM" id="SSF55021">
    <property type="entry name" value="ACT-like"/>
    <property type="match status" value="1"/>
</dbReference>
<evidence type="ECO:0000256" key="4">
    <source>
        <dbReference type="ARBA" id="ARBA00023242"/>
    </source>
</evidence>
<keyword evidence="3" id="KW-0804">Transcription</keyword>
<dbReference type="GO" id="GO:0003700">
    <property type="term" value="F:DNA-binding transcription factor activity"/>
    <property type="evidence" value="ECO:0007669"/>
    <property type="project" value="TreeGrafter"/>
</dbReference>
<dbReference type="InterPro" id="IPR051358">
    <property type="entry name" value="TF_AMS/ICE1/BHLH6-like"/>
</dbReference>
<dbReference type="PANTHER" id="PTHR31945:SF144">
    <property type="entry name" value="BHLH DOMAIN-CONTAINING PROTEIN"/>
    <property type="match status" value="1"/>
</dbReference>
<sequence length="361" mass="39749">MLAFRSSDGSNCFAYAPTSVDKCAQDIVCPEERGLSSGLTMINHLEQDLMASFGINSFSSALSMQDEEFNCLFEQLDGWDHALESVDPASPTQRASSCTNADEVTLHTSGSTCSTKEKITNVEKQGFYQTNQTKLAFPTGNLIEGSSSTELYEGVVPSLTKSVPSSSVSKSSASPGSNEAGKSSRNLILERRRRKQLNERLYSLRTLVPKISKMDKASIVSDAIDYVRELQEQVETIQKDINRLQFYGSGSQRLPSSNIGRISASKSKRKKLPDHQVLELDVSNMEEQTYQLRIHCRNGPGVLVQLTKALESLDLEIMNANMTVLNGHVLNNVVVKIGNVTSGDQLKKLILNIIPRFGLTF</sequence>
<dbReference type="GO" id="GO:0005634">
    <property type="term" value="C:nucleus"/>
    <property type="evidence" value="ECO:0007669"/>
    <property type="project" value="UniProtKB-SubCell"/>
</dbReference>
<dbReference type="PANTHER" id="PTHR31945">
    <property type="entry name" value="TRANSCRIPTION FACTOR SCREAM2-RELATED"/>
    <property type="match status" value="1"/>
</dbReference>
<dbReference type="AlphaFoldDB" id="A0A8T2UWM5"/>
<dbReference type="InterPro" id="IPR036638">
    <property type="entry name" value="HLH_DNA-bd_sf"/>
</dbReference>
<evidence type="ECO:0000256" key="3">
    <source>
        <dbReference type="ARBA" id="ARBA00023163"/>
    </source>
</evidence>
<feature type="compositionally biased region" description="Low complexity" evidence="5">
    <location>
        <begin position="160"/>
        <end position="177"/>
    </location>
</feature>
<protein>
    <recommendedName>
        <fullName evidence="6">BHLH domain-containing protein</fullName>
    </recommendedName>
</protein>
<dbReference type="InterPro" id="IPR011598">
    <property type="entry name" value="bHLH_dom"/>
</dbReference>
<dbReference type="OrthoDB" id="623055at2759"/>
<dbReference type="SUPFAM" id="SSF47459">
    <property type="entry name" value="HLH, helix-loop-helix DNA-binding domain"/>
    <property type="match status" value="1"/>
</dbReference>
<feature type="region of interest" description="Disordered" evidence="5">
    <location>
        <begin position="160"/>
        <end position="188"/>
    </location>
</feature>
<evidence type="ECO:0000256" key="5">
    <source>
        <dbReference type="SAM" id="MobiDB-lite"/>
    </source>
</evidence>
<accession>A0A8T2UWM5</accession>
<dbReference type="Pfam" id="PF00010">
    <property type="entry name" value="HLH"/>
    <property type="match status" value="1"/>
</dbReference>
<keyword evidence="8" id="KW-1185">Reference proteome</keyword>
<evidence type="ECO:0000259" key="6">
    <source>
        <dbReference type="PROSITE" id="PS50888"/>
    </source>
</evidence>
<gene>
    <name evidence="7" type="ORF">KP509_04G071300</name>
</gene>
<dbReference type="Pfam" id="PF22754">
    <property type="entry name" value="bHLH-TF_ACT-like_plant"/>
    <property type="match status" value="1"/>
</dbReference>
<keyword evidence="2" id="KW-0805">Transcription regulation</keyword>
<dbReference type="InterPro" id="IPR054502">
    <property type="entry name" value="bHLH-TF_ACT-like_plant"/>
</dbReference>
<evidence type="ECO:0000256" key="1">
    <source>
        <dbReference type="ARBA" id="ARBA00004123"/>
    </source>
</evidence>
<keyword evidence="4" id="KW-0539">Nucleus</keyword>
<dbReference type="EMBL" id="CM035409">
    <property type="protein sequence ID" value="KAH7439662.1"/>
    <property type="molecule type" value="Genomic_DNA"/>
</dbReference>
<comment type="caution">
    <text evidence="7">The sequence shown here is derived from an EMBL/GenBank/DDBJ whole genome shotgun (WGS) entry which is preliminary data.</text>
</comment>
<evidence type="ECO:0000256" key="2">
    <source>
        <dbReference type="ARBA" id="ARBA00023015"/>
    </source>
</evidence>
<dbReference type="EMBL" id="CM035409">
    <property type="protein sequence ID" value="KAH7439661.1"/>
    <property type="molecule type" value="Genomic_DNA"/>
</dbReference>
<evidence type="ECO:0000313" key="7">
    <source>
        <dbReference type="EMBL" id="KAH7439662.1"/>
    </source>
</evidence>
<dbReference type="Gene3D" id="4.10.280.10">
    <property type="entry name" value="Helix-loop-helix DNA-binding domain"/>
    <property type="match status" value="1"/>
</dbReference>
<dbReference type="GO" id="GO:0046983">
    <property type="term" value="F:protein dimerization activity"/>
    <property type="evidence" value="ECO:0007669"/>
    <property type="project" value="InterPro"/>
</dbReference>
<dbReference type="Proteomes" id="UP000825935">
    <property type="component" value="Chromosome 4"/>
</dbReference>
<feature type="domain" description="BHLH" evidence="6">
    <location>
        <begin position="181"/>
        <end position="230"/>
    </location>
</feature>
<dbReference type="GO" id="GO:0043565">
    <property type="term" value="F:sequence-specific DNA binding"/>
    <property type="evidence" value="ECO:0007669"/>
    <property type="project" value="TreeGrafter"/>
</dbReference>
<dbReference type="InterPro" id="IPR045865">
    <property type="entry name" value="ACT-like_dom_sf"/>
</dbReference>
<name>A0A8T2UWM5_CERRI</name>
<organism evidence="7 8">
    <name type="scientific">Ceratopteris richardii</name>
    <name type="common">Triangle waterfern</name>
    <dbReference type="NCBI Taxonomy" id="49495"/>
    <lineage>
        <taxon>Eukaryota</taxon>
        <taxon>Viridiplantae</taxon>
        <taxon>Streptophyta</taxon>
        <taxon>Embryophyta</taxon>
        <taxon>Tracheophyta</taxon>
        <taxon>Polypodiopsida</taxon>
        <taxon>Polypodiidae</taxon>
        <taxon>Polypodiales</taxon>
        <taxon>Pteridineae</taxon>
        <taxon>Pteridaceae</taxon>
        <taxon>Parkerioideae</taxon>
        <taxon>Ceratopteris</taxon>
    </lineage>
</organism>
<dbReference type="Gene3D" id="3.30.70.260">
    <property type="match status" value="1"/>
</dbReference>
<proteinExistence type="predicted"/>
<dbReference type="PROSITE" id="PS50888">
    <property type="entry name" value="BHLH"/>
    <property type="match status" value="1"/>
</dbReference>
<evidence type="ECO:0000313" key="8">
    <source>
        <dbReference type="Proteomes" id="UP000825935"/>
    </source>
</evidence>
<reference evidence="7" key="1">
    <citation type="submission" date="2021-08" db="EMBL/GenBank/DDBJ databases">
        <title>WGS assembly of Ceratopteris richardii.</title>
        <authorList>
            <person name="Marchant D.B."/>
            <person name="Chen G."/>
            <person name="Jenkins J."/>
            <person name="Shu S."/>
            <person name="Leebens-Mack J."/>
            <person name="Grimwood J."/>
            <person name="Schmutz J."/>
            <person name="Soltis P."/>
            <person name="Soltis D."/>
            <person name="Chen Z.-H."/>
        </authorList>
    </citation>
    <scope>NUCLEOTIDE SEQUENCE</scope>
    <source>
        <strain evidence="7">Whitten #5841</strain>
        <tissue evidence="7">Leaf</tissue>
    </source>
</reference>
<dbReference type="SMART" id="SM00353">
    <property type="entry name" value="HLH"/>
    <property type="match status" value="1"/>
</dbReference>